<dbReference type="EMBL" id="BPLR01003646">
    <property type="protein sequence ID" value="GIX87083.1"/>
    <property type="molecule type" value="Genomic_DNA"/>
</dbReference>
<proteinExistence type="predicted"/>
<gene>
    <name evidence="1" type="ORF">CEXT_54111</name>
</gene>
<sequence>MLNLLQIDFNALTIKCDIISREIQDWRSVCLDITENAKWLISAETNISTYHLCRNKQEEIFNFLGVVIRHRRAIEELVDRCSDFSRMLLQHDYTRVLLKKILEEELLLLDMMRNLGEAQISLLQYDNKLKLHEMSLYL</sequence>
<protein>
    <submittedName>
        <fullName evidence="1">Uncharacterized protein</fullName>
    </submittedName>
</protein>
<accession>A0AAV4NRR8</accession>
<dbReference type="AlphaFoldDB" id="A0AAV4NRR8"/>
<keyword evidence="2" id="KW-1185">Reference proteome</keyword>
<name>A0AAV4NRR8_CAEEX</name>
<evidence type="ECO:0000313" key="2">
    <source>
        <dbReference type="Proteomes" id="UP001054945"/>
    </source>
</evidence>
<organism evidence="1 2">
    <name type="scientific">Caerostris extrusa</name>
    <name type="common">Bark spider</name>
    <name type="synonym">Caerostris bankana</name>
    <dbReference type="NCBI Taxonomy" id="172846"/>
    <lineage>
        <taxon>Eukaryota</taxon>
        <taxon>Metazoa</taxon>
        <taxon>Ecdysozoa</taxon>
        <taxon>Arthropoda</taxon>
        <taxon>Chelicerata</taxon>
        <taxon>Arachnida</taxon>
        <taxon>Araneae</taxon>
        <taxon>Araneomorphae</taxon>
        <taxon>Entelegynae</taxon>
        <taxon>Araneoidea</taxon>
        <taxon>Araneidae</taxon>
        <taxon>Caerostris</taxon>
    </lineage>
</organism>
<comment type="caution">
    <text evidence="1">The sequence shown here is derived from an EMBL/GenBank/DDBJ whole genome shotgun (WGS) entry which is preliminary data.</text>
</comment>
<evidence type="ECO:0000313" key="1">
    <source>
        <dbReference type="EMBL" id="GIX87083.1"/>
    </source>
</evidence>
<dbReference type="Proteomes" id="UP001054945">
    <property type="component" value="Unassembled WGS sequence"/>
</dbReference>
<reference evidence="1 2" key="1">
    <citation type="submission" date="2021-06" db="EMBL/GenBank/DDBJ databases">
        <title>Caerostris extrusa draft genome.</title>
        <authorList>
            <person name="Kono N."/>
            <person name="Arakawa K."/>
        </authorList>
    </citation>
    <scope>NUCLEOTIDE SEQUENCE [LARGE SCALE GENOMIC DNA]</scope>
</reference>